<dbReference type="Proteomes" id="UP000001962">
    <property type="component" value="Chromosome"/>
</dbReference>
<gene>
    <name evidence="1" type="ordered locus">Mlg_0808</name>
</gene>
<dbReference type="KEGG" id="aeh:Mlg_0808"/>
<dbReference type="eggNOG" id="ENOG50315C6">
    <property type="taxonomic scope" value="Bacteria"/>
</dbReference>
<reference evidence="2" key="1">
    <citation type="submission" date="2006-08" db="EMBL/GenBank/DDBJ databases">
        <title>Complete sequence of Alkalilimnicola ehrilichei MLHE-1.</title>
        <authorList>
            <person name="Copeland A."/>
            <person name="Lucas S."/>
            <person name="Lapidus A."/>
            <person name="Barry K."/>
            <person name="Detter J.C."/>
            <person name="Glavina del Rio T."/>
            <person name="Hammon N."/>
            <person name="Israni S."/>
            <person name="Dalin E."/>
            <person name="Tice H."/>
            <person name="Pitluck S."/>
            <person name="Sims D."/>
            <person name="Brettin T."/>
            <person name="Bruce D."/>
            <person name="Han C."/>
            <person name="Tapia R."/>
            <person name="Gilna P."/>
            <person name="Schmutz J."/>
            <person name="Larimer F."/>
            <person name="Land M."/>
            <person name="Hauser L."/>
            <person name="Kyrpides N."/>
            <person name="Mikhailova N."/>
            <person name="Oremland R.S."/>
            <person name="Hoeft S.E."/>
            <person name="Switzer-Blum J."/>
            <person name="Kulp T."/>
            <person name="King G."/>
            <person name="Tabita R."/>
            <person name="Witte B."/>
            <person name="Santini J.M."/>
            <person name="Basu P."/>
            <person name="Hollibaugh J.T."/>
            <person name="Xie G."/>
            <person name="Stolz J.F."/>
            <person name="Richardson P."/>
        </authorList>
    </citation>
    <scope>NUCLEOTIDE SEQUENCE [LARGE SCALE GENOMIC DNA]</scope>
    <source>
        <strain evidence="2">ATCC BAA-1101 / DSM 17681 / MLHE-1</strain>
    </source>
</reference>
<dbReference type="OrthoDB" id="9789432at2"/>
<sequence>MFFSDREQMRRFYLEAWRKYQAGGVLEPLEAMVGEVVAQHPEYHPLLRNEDKALQRDYLPEDGETNPFLHMGLHIALREQVATDRPAGIRRIHQNVSRALGDPLEAEHLMMEPLAEGLWQAQRDGRQPDEAAYLRALEALEQRVARPR</sequence>
<evidence type="ECO:0000313" key="1">
    <source>
        <dbReference type="EMBL" id="ABI56162.1"/>
    </source>
</evidence>
<evidence type="ECO:0008006" key="3">
    <source>
        <dbReference type="Google" id="ProtNLM"/>
    </source>
</evidence>
<keyword evidence="2" id="KW-1185">Reference proteome</keyword>
<dbReference type="AlphaFoldDB" id="Q0AAH5"/>
<dbReference type="Pfam" id="PF08897">
    <property type="entry name" value="DUF1841"/>
    <property type="match status" value="1"/>
</dbReference>
<name>Q0AAH5_ALKEH</name>
<proteinExistence type="predicted"/>
<dbReference type="InterPro" id="IPR014993">
    <property type="entry name" value="DUF1841"/>
</dbReference>
<dbReference type="RefSeq" id="WP_011628557.1">
    <property type="nucleotide sequence ID" value="NC_008340.1"/>
</dbReference>
<protein>
    <recommendedName>
        <fullName evidence="3">DUF1841 domain-containing protein</fullName>
    </recommendedName>
</protein>
<organism evidence="1 2">
    <name type="scientific">Alkalilimnicola ehrlichii (strain ATCC BAA-1101 / DSM 17681 / MLHE-1)</name>
    <dbReference type="NCBI Taxonomy" id="187272"/>
    <lineage>
        <taxon>Bacteria</taxon>
        <taxon>Pseudomonadati</taxon>
        <taxon>Pseudomonadota</taxon>
        <taxon>Gammaproteobacteria</taxon>
        <taxon>Chromatiales</taxon>
        <taxon>Ectothiorhodospiraceae</taxon>
        <taxon>Alkalilimnicola</taxon>
    </lineage>
</organism>
<dbReference type="HOGENOM" id="CLU_120353_0_0_6"/>
<evidence type="ECO:0000313" key="2">
    <source>
        <dbReference type="Proteomes" id="UP000001962"/>
    </source>
</evidence>
<accession>Q0AAH5</accession>
<dbReference type="EMBL" id="CP000453">
    <property type="protein sequence ID" value="ABI56162.1"/>
    <property type="molecule type" value="Genomic_DNA"/>
</dbReference>